<dbReference type="InterPro" id="IPR056798">
    <property type="entry name" value="ADH_Fe_C"/>
</dbReference>
<dbReference type="Pfam" id="PF25137">
    <property type="entry name" value="ADH_Fe_C"/>
    <property type="match status" value="1"/>
</dbReference>
<protein>
    <submittedName>
        <fullName evidence="4">Iron-containing alcohol dehydrogenase</fullName>
    </submittedName>
</protein>
<dbReference type="FunFam" id="3.40.50.1970:FF:000003">
    <property type="entry name" value="Alcohol dehydrogenase, iron-containing"/>
    <property type="match status" value="1"/>
</dbReference>
<dbReference type="InterPro" id="IPR039697">
    <property type="entry name" value="Alcohol_dehydrogenase_Fe"/>
</dbReference>
<dbReference type="Proteomes" id="UP000473885">
    <property type="component" value="Unassembled WGS sequence"/>
</dbReference>
<dbReference type="SUPFAM" id="SSF56796">
    <property type="entry name" value="Dehydroquinate synthase-like"/>
    <property type="match status" value="1"/>
</dbReference>
<dbReference type="Gene3D" id="1.20.1090.10">
    <property type="entry name" value="Dehydroquinate synthase-like - alpha domain"/>
    <property type="match status" value="1"/>
</dbReference>
<evidence type="ECO:0000313" key="4">
    <source>
        <dbReference type="EMBL" id="NEZ46759.1"/>
    </source>
</evidence>
<keyword evidence="5" id="KW-1185">Reference proteome</keyword>
<reference evidence="4 5" key="1">
    <citation type="submission" date="2019-04" db="EMBL/GenBank/DDBJ databases">
        <title>Genome sequencing of Clostridium botulinum Groups I-IV and Clostridium butyricum.</title>
        <authorList>
            <person name="Brunt J."/>
            <person name="Van Vliet A.H.M."/>
            <person name="Stringer S.C."/>
            <person name="Carter A.T."/>
            <person name="Peck M.W."/>
        </authorList>
    </citation>
    <scope>NUCLEOTIDE SEQUENCE [LARGE SCALE GENOMIC DNA]</scope>
    <source>
        <strain evidence="4 5">IFR 18/094</strain>
    </source>
</reference>
<organism evidence="4 5">
    <name type="scientific">Clostridium niameyense</name>
    <dbReference type="NCBI Taxonomy" id="1622073"/>
    <lineage>
        <taxon>Bacteria</taxon>
        <taxon>Bacillati</taxon>
        <taxon>Bacillota</taxon>
        <taxon>Clostridia</taxon>
        <taxon>Eubacteriales</taxon>
        <taxon>Clostridiaceae</taxon>
        <taxon>Clostridium</taxon>
    </lineage>
</organism>
<evidence type="ECO:0000259" key="2">
    <source>
        <dbReference type="Pfam" id="PF00465"/>
    </source>
</evidence>
<dbReference type="GO" id="GO:0004022">
    <property type="term" value="F:alcohol dehydrogenase (NAD+) activity"/>
    <property type="evidence" value="ECO:0007669"/>
    <property type="project" value="TreeGrafter"/>
</dbReference>
<dbReference type="Gene3D" id="3.40.50.1970">
    <property type="match status" value="1"/>
</dbReference>
<dbReference type="RefSeq" id="WP_163248977.1">
    <property type="nucleotide sequence ID" value="NZ_SXDP01000003.1"/>
</dbReference>
<evidence type="ECO:0000259" key="3">
    <source>
        <dbReference type="Pfam" id="PF25137"/>
    </source>
</evidence>
<feature type="domain" description="Alcohol dehydrogenase iron-type/glycerol dehydrogenase GldA" evidence="2">
    <location>
        <begin position="7"/>
        <end position="182"/>
    </location>
</feature>
<dbReference type="PANTHER" id="PTHR11496:SF104">
    <property type="entry name" value="3-DEOXY-ALPHA-D-MANNO-OCTULOSONATE 8-OXIDASE"/>
    <property type="match status" value="1"/>
</dbReference>
<proteinExistence type="predicted"/>
<dbReference type="Pfam" id="PF00465">
    <property type="entry name" value="Fe-ADH"/>
    <property type="match status" value="1"/>
</dbReference>
<keyword evidence="1" id="KW-0560">Oxidoreductase</keyword>
<evidence type="ECO:0000313" key="5">
    <source>
        <dbReference type="Proteomes" id="UP000473885"/>
    </source>
</evidence>
<dbReference type="GO" id="GO:0046872">
    <property type="term" value="F:metal ion binding"/>
    <property type="evidence" value="ECO:0007669"/>
    <property type="project" value="InterPro"/>
</dbReference>
<dbReference type="AlphaFoldDB" id="A0A6M0RB30"/>
<sequence length="383" mass="42430">MFNYYQPSRIHFGIGKLKELGEVAAKYGKKCLLVTTPNEAPLDKLYTRVKEILSNENIEVIHFDKVLSNPTIEIVNEGFKIAKREDFDFVLAVGGGSSIDTGKIIALTNGLESIDWERLFSDYTSPFIKYDSLSEKGLPLIAVSTTSGTGSQVTQASVISIGKNKNTIFHPDNFSKECIVDPELMKTLPPRITASTGFDAFTHAFESYINKNASVITEIQSLKAMELVINNLQGAFDQGENIKYRENLAIADTLAGSSLANVGAAAPHPLSEIIGGIINIPHGEALAVIFPAFVKKYYISYINKFATVARLFNNDLNNEEDEKAAGELYNELNKFLSKLGLKKRLRDFNVSKEQLQEVLESPILGFLPFGTKEELQEIIKQSY</sequence>
<comment type="caution">
    <text evidence="4">The sequence shown here is derived from an EMBL/GenBank/DDBJ whole genome shotgun (WGS) entry which is preliminary data.</text>
</comment>
<accession>A0A6M0RB30</accession>
<name>A0A6M0RB30_9CLOT</name>
<dbReference type="PANTHER" id="PTHR11496">
    <property type="entry name" value="ALCOHOL DEHYDROGENASE"/>
    <property type="match status" value="1"/>
</dbReference>
<evidence type="ECO:0000256" key="1">
    <source>
        <dbReference type="ARBA" id="ARBA00023002"/>
    </source>
</evidence>
<dbReference type="CDD" id="cd08185">
    <property type="entry name" value="Fe-ADH-like"/>
    <property type="match status" value="1"/>
</dbReference>
<dbReference type="EMBL" id="SXDP01000003">
    <property type="protein sequence ID" value="NEZ46759.1"/>
    <property type="molecule type" value="Genomic_DNA"/>
</dbReference>
<dbReference type="InterPro" id="IPR001670">
    <property type="entry name" value="ADH_Fe/GldA"/>
</dbReference>
<feature type="domain" description="Fe-containing alcohol dehydrogenase-like C-terminal" evidence="3">
    <location>
        <begin position="193"/>
        <end position="361"/>
    </location>
</feature>
<gene>
    <name evidence="4" type="ORF">FDF74_05950</name>
</gene>